<dbReference type="InterPro" id="IPR001005">
    <property type="entry name" value="SANT/Myb"/>
</dbReference>
<proteinExistence type="predicted"/>
<dbReference type="Proteomes" id="UP000708148">
    <property type="component" value="Unassembled WGS sequence"/>
</dbReference>
<dbReference type="CDD" id="cd00167">
    <property type="entry name" value="SANT"/>
    <property type="match status" value="2"/>
</dbReference>
<feature type="domain" description="Myb-like" evidence="2">
    <location>
        <begin position="43"/>
        <end position="93"/>
    </location>
</feature>
<dbReference type="InterPro" id="IPR009057">
    <property type="entry name" value="Homeodomain-like_sf"/>
</dbReference>
<evidence type="ECO:0000259" key="3">
    <source>
        <dbReference type="PROSITE" id="PS51294"/>
    </source>
</evidence>
<protein>
    <submittedName>
        <fullName evidence="4">Uncharacterized protein</fullName>
    </submittedName>
</protein>
<evidence type="ECO:0000259" key="2">
    <source>
        <dbReference type="PROSITE" id="PS50090"/>
    </source>
</evidence>
<dbReference type="SMART" id="SM00717">
    <property type="entry name" value="SANT"/>
    <property type="match status" value="2"/>
</dbReference>
<dbReference type="AlphaFoldDB" id="A0A8S1JAD1"/>
<gene>
    <name evidence="4" type="ORF">OSTQU699_LOCUS8401</name>
</gene>
<dbReference type="GO" id="GO:0000978">
    <property type="term" value="F:RNA polymerase II cis-regulatory region sequence-specific DNA binding"/>
    <property type="evidence" value="ECO:0007669"/>
    <property type="project" value="TreeGrafter"/>
</dbReference>
<name>A0A8S1JAD1_9CHLO</name>
<feature type="domain" description="HTH myb-type" evidence="3">
    <location>
        <begin position="43"/>
        <end position="97"/>
    </location>
</feature>
<evidence type="ECO:0000256" key="1">
    <source>
        <dbReference type="SAM" id="Coils"/>
    </source>
</evidence>
<dbReference type="PANTHER" id="PTHR45614:SF232">
    <property type="entry name" value="TRANSCRIPTION FACTOR MYB3R-2"/>
    <property type="match status" value="1"/>
</dbReference>
<dbReference type="GO" id="GO:0000981">
    <property type="term" value="F:DNA-binding transcription factor activity, RNA polymerase II-specific"/>
    <property type="evidence" value="ECO:0007669"/>
    <property type="project" value="TreeGrafter"/>
</dbReference>
<keyword evidence="1" id="KW-0175">Coiled coil</keyword>
<reference evidence="4" key="1">
    <citation type="submission" date="2020-12" db="EMBL/GenBank/DDBJ databases">
        <authorList>
            <person name="Iha C."/>
        </authorList>
    </citation>
    <scope>NUCLEOTIDE SEQUENCE</scope>
</reference>
<dbReference type="InterPro" id="IPR050560">
    <property type="entry name" value="MYB_TF"/>
</dbReference>
<dbReference type="SUPFAM" id="SSF46689">
    <property type="entry name" value="Homeodomain-like"/>
    <property type="match status" value="1"/>
</dbReference>
<dbReference type="PROSITE" id="PS50090">
    <property type="entry name" value="MYB_LIKE"/>
    <property type="match status" value="2"/>
</dbReference>
<evidence type="ECO:0000313" key="5">
    <source>
        <dbReference type="Proteomes" id="UP000708148"/>
    </source>
</evidence>
<feature type="non-terminal residue" evidence="4">
    <location>
        <position position="470"/>
    </location>
</feature>
<dbReference type="PROSITE" id="PS51294">
    <property type="entry name" value="HTH_MYB"/>
    <property type="match status" value="2"/>
</dbReference>
<dbReference type="PANTHER" id="PTHR45614">
    <property type="entry name" value="MYB PROTEIN-RELATED"/>
    <property type="match status" value="1"/>
</dbReference>
<accession>A0A8S1JAD1</accession>
<feature type="coiled-coil region" evidence="1">
    <location>
        <begin position="390"/>
        <end position="417"/>
    </location>
</feature>
<evidence type="ECO:0000313" key="4">
    <source>
        <dbReference type="EMBL" id="CAD7703044.1"/>
    </source>
</evidence>
<dbReference type="Gene3D" id="1.10.10.60">
    <property type="entry name" value="Homeodomain-like"/>
    <property type="match status" value="2"/>
</dbReference>
<dbReference type="Pfam" id="PF00249">
    <property type="entry name" value="Myb_DNA-binding"/>
    <property type="match status" value="2"/>
</dbReference>
<dbReference type="InterPro" id="IPR017930">
    <property type="entry name" value="Myb_dom"/>
</dbReference>
<organism evidence="4 5">
    <name type="scientific">Ostreobium quekettii</name>
    <dbReference type="NCBI Taxonomy" id="121088"/>
    <lineage>
        <taxon>Eukaryota</taxon>
        <taxon>Viridiplantae</taxon>
        <taxon>Chlorophyta</taxon>
        <taxon>core chlorophytes</taxon>
        <taxon>Ulvophyceae</taxon>
        <taxon>TCBD clade</taxon>
        <taxon>Bryopsidales</taxon>
        <taxon>Ostreobineae</taxon>
        <taxon>Ostreobiaceae</taxon>
        <taxon>Ostreobium</taxon>
    </lineage>
</organism>
<keyword evidence="5" id="KW-1185">Reference proteome</keyword>
<dbReference type="EMBL" id="CAJHUC010002043">
    <property type="protein sequence ID" value="CAD7703044.1"/>
    <property type="molecule type" value="Genomic_DNA"/>
</dbReference>
<comment type="caution">
    <text evidence="4">The sequence shown here is derived from an EMBL/GenBank/DDBJ whole genome shotgun (WGS) entry which is preliminary data.</text>
</comment>
<dbReference type="GO" id="GO:0005634">
    <property type="term" value="C:nucleus"/>
    <property type="evidence" value="ECO:0007669"/>
    <property type="project" value="TreeGrafter"/>
</dbReference>
<dbReference type="OrthoDB" id="2143914at2759"/>
<sequence>LVHEHGEGNWSVIARSLNGAFGKDENHGRIGKQCRERWNNHLRPDINRDAWTPEEERSLIEIHRQLGNRWADIAKHMPGRTENAVKNHWNATLRRREHPDEDIGGSASILKEYMKTLNLVGPDRQRKRKAHHDLDPSYRPSWDNACSRGRQAKTAPRRCTRMPCRKAGSRERGDFIGEPCAESGPRFVKDVNMFWQGNRHALPGGRHFVTQENRCKYPIPDLYGKHTAGHVNYAAVGPSRIDPGVGSGCVEDRALRAPSSAGRAFHVHSAPHEARVKVDGAVHSDAVAHLNEWVEWLSEEELSEHRQGFEPTQVDLTQNRASMQYANRIPSAPLTLQAALRSKDASTPVLLAGRRIRGGIEELKDDLLPQIDRLIFLSRNETRAEASGLRDELLKKTDQLIEQVSSFEEQVNELTTEVSHFKLRAETLESGVVGTAVEQNGDVLLVSLTDEQLAALQGFPDGECEDQKPC</sequence>
<feature type="domain" description="HTH myb-type" evidence="3">
    <location>
        <begin position="1"/>
        <end position="42"/>
    </location>
</feature>
<feature type="domain" description="Myb-like" evidence="2">
    <location>
        <begin position="1"/>
        <end position="42"/>
    </location>
</feature>